<name>A0A2T8HEK7_9SPHI</name>
<dbReference type="AlphaFoldDB" id="A0A2T8HEK7"/>
<accession>A0A2T8HEK7</accession>
<comment type="caution">
    <text evidence="3">The sequence shown here is derived from an EMBL/GenBank/DDBJ whole genome shotgun (WGS) entry which is preliminary data.</text>
</comment>
<sequence length="373" mass="42150">MMQYLLLIMALASSVSYAKTSSSAVSLTLAQDSIQELPHIFFNANDTVIRWVKDGALQQISSAASADFGKDVAQLVATFDLPLLAALQENEAYSNLPDRSYEYSDVPNWLAISDIHGQYPLFVALLEQHQVIDSEGNWIFGSGHLVINGDIFDRGTGVTEALWHTYKLQQQALSAGGKVHYLIGNHELMVLDNDLRYVHDQYKLTAEILDKPYEEQFGRQSFFGQWIRQQPITIKINDTWFVHAGISPEIIRENLSPTKINRLFRDSIFTQSRADYRANPTLNLLATSNGPVWYRGYFKDEAINQADITRILQFWNADRMVIGHTSQKQITPLFDSKVIVIDSSIKNGKTGEVLLYNEGQLYRGLLDGNRLAL</sequence>
<feature type="chain" id="PRO_5015756600" evidence="1">
    <location>
        <begin position="19"/>
        <end position="373"/>
    </location>
</feature>
<proteinExistence type="predicted"/>
<feature type="signal peptide" evidence="1">
    <location>
        <begin position="1"/>
        <end position="18"/>
    </location>
</feature>
<organism evidence="3 4">
    <name type="scientific">Sphingobacterium corticibacter</name>
    <dbReference type="NCBI Taxonomy" id="2171749"/>
    <lineage>
        <taxon>Bacteria</taxon>
        <taxon>Pseudomonadati</taxon>
        <taxon>Bacteroidota</taxon>
        <taxon>Sphingobacteriia</taxon>
        <taxon>Sphingobacteriales</taxon>
        <taxon>Sphingobacteriaceae</taxon>
        <taxon>Sphingobacterium</taxon>
    </lineage>
</organism>
<keyword evidence="4" id="KW-1185">Reference proteome</keyword>
<dbReference type="Gene3D" id="3.60.21.10">
    <property type="match status" value="1"/>
</dbReference>
<evidence type="ECO:0000313" key="4">
    <source>
        <dbReference type="Proteomes" id="UP000245627"/>
    </source>
</evidence>
<dbReference type="Pfam" id="PF00149">
    <property type="entry name" value="Metallophos"/>
    <property type="match status" value="1"/>
</dbReference>
<dbReference type="PANTHER" id="PTHR46546:SF4">
    <property type="entry name" value="SHEWANELLA-LIKE PROTEIN PHOSPHATASE 1"/>
    <property type="match status" value="1"/>
</dbReference>
<dbReference type="InterPro" id="IPR004843">
    <property type="entry name" value="Calcineurin-like_PHP"/>
</dbReference>
<dbReference type="GO" id="GO:0016787">
    <property type="term" value="F:hydrolase activity"/>
    <property type="evidence" value="ECO:0007669"/>
    <property type="project" value="InterPro"/>
</dbReference>
<dbReference type="OrthoDB" id="7550081at2"/>
<dbReference type="InterPro" id="IPR029052">
    <property type="entry name" value="Metallo-depent_PP-like"/>
</dbReference>
<keyword evidence="1" id="KW-0732">Signal</keyword>
<dbReference type="SUPFAM" id="SSF56300">
    <property type="entry name" value="Metallo-dependent phosphatases"/>
    <property type="match status" value="1"/>
</dbReference>
<evidence type="ECO:0000256" key="1">
    <source>
        <dbReference type="SAM" id="SignalP"/>
    </source>
</evidence>
<evidence type="ECO:0000259" key="2">
    <source>
        <dbReference type="Pfam" id="PF00149"/>
    </source>
</evidence>
<evidence type="ECO:0000313" key="3">
    <source>
        <dbReference type="EMBL" id="PVH23869.1"/>
    </source>
</evidence>
<protein>
    <submittedName>
        <fullName evidence="3">Metallophosphoesterase</fullName>
    </submittedName>
</protein>
<feature type="domain" description="Calcineurin-like phosphoesterase" evidence="2">
    <location>
        <begin position="110"/>
        <end position="325"/>
    </location>
</feature>
<gene>
    <name evidence="3" type="ORF">DC487_16675</name>
</gene>
<dbReference type="Proteomes" id="UP000245627">
    <property type="component" value="Unassembled WGS sequence"/>
</dbReference>
<dbReference type="PANTHER" id="PTHR46546">
    <property type="entry name" value="SHEWANELLA-LIKE PROTEIN PHOSPHATASE 1"/>
    <property type="match status" value="1"/>
</dbReference>
<dbReference type="EMBL" id="QDKG01000009">
    <property type="protein sequence ID" value="PVH23869.1"/>
    <property type="molecule type" value="Genomic_DNA"/>
</dbReference>
<reference evidence="3 4" key="1">
    <citation type="submission" date="2018-04" db="EMBL/GenBank/DDBJ databases">
        <title>Sphingobacterium cortibacter sp. nov.</title>
        <authorList>
            <person name="Li Y."/>
        </authorList>
    </citation>
    <scope>NUCLEOTIDE SEQUENCE [LARGE SCALE GENOMIC DNA]</scope>
    <source>
        <strain evidence="3 4">2c-3</strain>
    </source>
</reference>